<dbReference type="EMBL" id="JAMZIH010000711">
    <property type="protein sequence ID" value="KAJ1678956.1"/>
    <property type="molecule type" value="Genomic_DNA"/>
</dbReference>
<organism evidence="1 2">
    <name type="scientific">Spiromyces aspiralis</name>
    <dbReference type="NCBI Taxonomy" id="68401"/>
    <lineage>
        <taxon>Eukaryota</taxon>
        <taxon>Fungi</taxon>
        <taxon>Fungi incertae sedis</taxon>
        <taxon>Zoopagomycota</taxon>
        <taxon>Kickxellomycotina</taxon>
        <taxon>Kickxellomycetes</taxon>
        <taxon>Kickxellales</taxon>
        <taxon>Kickxellaceae</taxon>
        <taxon>Spiromyces</taxon>
    </lineage>
</organism>
<name>A0ACC1HUF0_9FUNG</name>
<protein>
    <submittedName>
        <fullName evidence="1">Uncharacterized protein</fullName>
    </submittedName>
</protein>
<dbReference type="Proteomes" id="UP001145114">
    <property type="component" value="Unassembled WGS sequence"/>
</dbReference>
<reference evidence="1" key="1">
    <citation type="submission" date="2022-06" db="EMBL/GenBank/DDBJ databases">
        <title>Phylogenomic reconstructions and comparative analyses of Kickxellomycotina fungi.</title>
        <authorList>
            <person name="Reynolds N.K."/>
            <person name="Stajich J.E."/>
            <person name="Barry K."/>
            <person name="Grigoriev I.V."/>
            <person name="Crous P."/>
            <person name="Smith M.E."/>
        </authorList>
    </citation>
    <scope>NUCLEOTIDE SEQUENCE</scope>
    <source>
        <strain evidence="1">RSA 2271</strain>
    </source>
</reference>
<proteinExistence type="predicted"/>
<evidence type="ECO:0000313" key="2">
    <source>
        <dbReference type="Proteomes" id="UP001145114"/>
    </source>
</evidence>
<comment type="caution">
    <text evidence="1">The sequence shown here is derived from an EMBL/GenBank/DDBJ whole genome shotgun (WGS) entry which is preliminary data.</text>
</comment>
<evidence type="ECO:0000313" key="1">
    <source>
        <dbReference type="EMBL" id="KAJ1678956.1"/>
    </source>
</evidence>
<gene>
    <name evidence="1" type="ORF">EV182_003015</name>
</gene>
<keyword evidence="2" id="KW-1185">Reference proteome</keyword>
<accession>A0ACC1HUF0</accession>
<sequence length="254" mass="28537">MLANSPLNIIAFQECHLANSPHDLFATRFQDYHVFGTKTPSDQFHDTATLISKKIEPEPVPIPMTSPARTTSILLPQSGIAVINVHAPTPPKADFFTGLHQHATLLQQRGWQILIIGDFNTTRNTYNRSTAKPPDAPPTFYELINAIQLLDVADHLYPADETLALRPEYSRDHLFTFGKTKEGKWQLVSRIDLFLAQASIIARVRCRYHAMDVGQLSDHKAIYLHLIPPTPNEAAAICPPFRVVPNLINDPRHK</sequence>